<evidence type="ECO:0000313" key="3">
    <source>
        <dbReference type="EMBL" id="QRR04090.1"/>
    </source>
</evidence>
<reference evidence="3 4" key="1">
    <citation type="submission" date="2020-06" db="EMBL/GenBank/DDBJ databases">
        <title>Dyadobacter sandarakinus sp. nov., isolated from the soil of the Arctic Yellow River Station.</title>
        <authorList>
            <person name="Zhang Y."/>
            <person name="Peng F."/>
        </authorList>
    </citation>
    <scope>NUCLEOTIDE SEQUENCE [LARGE SCALE GENOMIC DNA]</scope>
    <source>
        <strain evidence="3 4">Q3-56</strain>
    </source>
</reference>
<accession>A0ABX7IE52</accession>
<evidence type="ECO:0000313" key="4">
    <source>
        <dbReference type="Proteomes" id="UP000612680"/>
    </source>
</evidence>
<dbReference type="SUPFAM" id="SSF51011">
    <property type="entry name" value="Glycosyl hydrolase domain"/>
    <property type="match status" value="1"/>
</dbReference>
<dbReference type="Pfam" id="PF14587">
    <property type="entry name" value="Glyco_hydr_30_2"/>
    <property type="match status" value="1"/>
</dbReference>
<dbReference type="Gene3D" id="2.60.40.1180">
    <property type="entry name" value="Golgi alpha-mannosidase II"/>
    <property type="match status" value="1"/>
</dbReference>
<name>A0ABX7IE52_9BACT</name>
<keyword evidence="3" id="KW-0624">Polysaccharide degradation</keyword>
<feature type="domain" description="Glycosyl hydrolase family 30 beta sandwich" evidence="2">
    <location>
        <begin position="408"/>
        <end position="491"/>
    </location>
</feature>
<keyword evidence="3" id="KW-0858">Xylan degradation</keyword>
<dbReference type="InterPro" id="IPR039743">
    <property type="entry name" value="6GAL/EXGAL"/>
</dbReference>
<protein>
    <submittedName>
        <fullName evidence="3">Xylanase</fullName>
    </submittedName>
</protein>
<evidence type="ECO:0000259" key="1">
    <source>
        <dbReference type="Pfam" id="PF14587"/>
    </source>
</evidence>
<dbReference type="GO" id="GO:0016798">
    <property type="term" value="F:hydrolase activity, acting on glycosyl bonds"/>
    <property type="evidence" value="ECO:0007669"/>
    <property type="project" value="UniProtKB-KW"/>
</dbReference>
<dbReference type="SUPFAM" id="SSF51445">
    <property type="entry name" value="(Trans)glycosidases"/>
    <property type="match status" value="1"/>
</dbReference>
<gene>
    <name evidence="3" type="ORF">HWI92_07015</name>
</gene>
<dbReference type="Pfam" id="PF17189">
    <property type="entry name" value="Glyco_hydro_30C"/>
    <property type="match status" value="1"/>
</dbReference>
<dbReference type="Gene3D" id="3.20.20.80">
    <property type="entry name" value="Glycosidases"/>
    <property type="match status" value="1"/>
</dbReference>
<keyword evidence="3" id="KW-0378">Hydrolase</keyword>
<dbReference type="EMBL" id="CP056775">
    <property type="protein sequence ID" value="QRR04090.1"/>
    <property type="molecule type" value="Genomic_DNA"/>
</dbReference>
<dbReference type="PANTHER" id="PTHR42767">
    <property type="entry name" value="ENDO-BETA-1,6-GALACTANASE"/>
    <property type="match status" value="1"/>
</dbReference>
<feature type="domain" description="Endo-beta-1,6-galactanase-like" evidence="1">
    <location>
        <begin position="17"/>
        <end position="379"/>
    </location>
</feature>
<dbReference type="InterPro" id="IPR039514">
    <property type="entry name" value="6GAL-like"/>
</dbReference>
<keyword evidence="4" id="KW-1185">Reference proteome</keyword>
<dbReference type="PANTHER" id="PTHR42767:SF1">
    <property type="entry name" value="ENDO-BETA-1,6-GALACTANASE-LIKE DOMAIN-CONTAINING PROTEIN"/>
    <property type="match status" value="1"/>
</dbReference>
<evidence type="ECO:0000259" key="2">
    <source>
        <dbReference type="Pfam" id="PF17189"/>
    </source>
</evidence>
<dbReference type="InterPro" id="IPR033452">
    <property type="entry name" value="GH30_C"/>
</dbReference>
<keyword evidence="3" id="KW-0326">Glycosidase</keyword>
<dbReference type="InterPro" id="IPR017853">
    <property type="entry name" value="GH"/>
</dbReference>
<dbReference type="GO" id="GO:0045493">
    <property type="term" value="P:xylan catabolic process"/>
    <property type="evidence" value="ECO:0007669"/>
    <property type="project" value="UniProtKB-KW"/>
</dbReference>
<sequence length="497" mass="54364">MGTDPGASGVQVNAQPVTVTLTAGKQYQTISHFGGSDAWACQFVGTWPDAKRNALADLLFSRDTLAGGQPKGIGLSLWRFNIGAGTAEQGAASDIRDEWRRAESFLNADGTTYNWDKQAGQVWFLEAARKRGVPEFLVFPNSPPVQFTINKKGYAHAGKPNLTAENFGLYADFLASVIAGIQKKTGVTIQYISPVNEPQWDWSDAGQEGTPFYNNEIAGIVRALSASLVKAKLPAKINIAEAGQIDYLYSPFNKQGRGNQIHAFFDKTSPDYIGSLPNLAQAISGHSYFTTSPYNQASQKRRELAAAVAKVPGLQYWMSEYCILGDNDGEIQGNGKDLGIDAALYVAKVIHNDLVNANASAWHWWTSISAYNYKDGLVYIDKNKTDGNFEASKMLWTLGNYSRFVRPGATRIDVSDQPGLLISAYKNVNNQLVAVIVNEQKEKAAIDLKAQDFQFSNVKIFRTSAQEDLKPVAADNEENTIIAEGRSITTIVADIIH</sequence>
<keyword evidence="3" id="KW-0119">Carbohydrate metabolism</keyword>
<proteinExistence type="predicted"/>
<dbReference type="Proteomes" id="UP000612680">
    <property type="component" value="Chromosome"/>
</dbReference>
<organism evidence="3 4">
    <name type="scientific">Dyadobacter sandarakinus</name>
    <dbReference type="NCBI Taxonomy" id="2747268"/>
    <lineage>
        <taxon>Bacteria</taxon>
        <taxon>Pseudomonadati</taxon>
        <taxon>Bacteroidota</taxon>
        <taxon>Cytophagia</taxon>
        <taxon>Cytophagales</taxon>
        <taxon>Spirosomataceae</taxon>
        <taxon>Dyadobacter</taxon>
    </lineage>
</organism>
<dbReference type="InterPro" id="IPR013780">
    <property type="entry name" value="Glyco_hydro_b"/>
</dbReference>